<dbReference type="EMBL" id="AUSU01000388">
    <property type="protein sequence ID" value="EPS73582.1"/>
    <property type="molecule type" value="Genomic_DNA"/>
</dbReference>
<evidence type="ECO:0000313" key="1">
    <source>
        <dbReference type="EMBL" id="EPS73582.1"/>
    </source>
</evidence>
<gene>
    <name evidence="1" type="ORF">M569_01182</name>
</gene>
<dbReference type="PANTHER" id="PTHR36396:SF1">
    <property type="entry name" value="MALTASE-GLUCOAMYLASE, INTESTINAL PROTEIN"/>
    <property type="match status" value="1"/>
</dbReference>
<feature type="non-terminal residue" evidence="1">
    <location>
        <position position="80"/>
    </location>
</feature>
<comment type="caution">
    <text evidence="1">The sequence shown here is derived from an EMBL/GenBank/DDBJ whole genome shotgun (WGS) entry which is preliminary data.</text>
</comment>
<feature type="non-terminal residue" evidence="1">
    <location>
        <position position="1"/>
    </location>
</feature>
<dbReference type="Proteomes" id="UP000015453">
    <property type="component" value="Unassembled WGS sequence"/>
</dbReference>
<keyword evidence="2" id="KW-1185">Reference proteome</keyword>
<organism evidence="1 2">
    <name type="scientific">Genlisea aurea</name>
    <dbReference type="NCBI Taxonomy" id="192259"/>
    <lineage>
        <taxon>Eukaryota</taxon>
        <taxon>Viridiplantae</taxon>
        <taxon>Streptophyta</taxon>
        <taxon>Embryophyta</taxon>
        <taxon>Tracheophyta</taxon>
        <taxon>Spermatophyta</taxon>
        <taxon>Magnoliopsida</taxon>
        <taxon>eudicotyledons</taxon>
        <taxon>Gunneridae</taxon>
        <taxon>Pentapetalae</taxon>
        <taxon>asterids</taxon>
        <taxon>lamiids</taxon>
        <taxon>Lamiales</taxon>
        <taxon>Lentibulariaceae</taxon>
        <taxon>Genlisea</taxon>
    </lineage>
</organism>
<evidence type="ECO:0000313" key="2">
    <source>
        <dbReference type="Proteomes" id="UP000015453"/>
    </source>
</evidence>
<dbReference type="AlphaFoldDB" id="S8ELN9"/>
<protein>
    <submittedName>
        <fullName evidence="1">Uncharacterized protein</fullName>
    </submittedName>
</protein>
<accession>S8ELN9</accession>
<name>S8ELN9_9LAMI</name>
<reference evidence="1 2" key="1">
    <citation type="journal article" date="2013" name="BMC Genomics">
        <title>The miniature genome of a carnivorous plant Genlisea aurea contains a low number of genes and short non-coding sequences.</title>
        <authorList>
            <person name="Leushkin E.V."/>
            <person name="Sutormin R.A."/>
            <person name="Nabieva E.R."/>
            <person name="Penin A.A."/>
            <person name="Kondrashov A.S."/>
            <person name="Logacheva M.D."/>
        </authorList>
    </citation>
    <scope>NUCLEOTIDE SEQUENCE [LARGE SCALE GENOMIC DNA]</scope>
</reference>
<proteinExistence type="predicted"/>
<sequence length="80" mass="8546">FLEVACKSSGKIIRFAAGAEAGFAVDLINKKLLSYSSNGENFSPATHIEAVKEEETAVIFGPTCPLVHYGSGWKLQTAID</sequence>
<dbReference type="OrthoDB" id="1932454at2759"/>
<dbReference type="PANTHER" id="PTHR36396">
    <property type="entry name" value="MALTASE-GLUCOAMYLASE, INTESTINAL PROTEIN"/>
    <property type="match status" value="1"/>
</dbReference>